<dbReference type="InterPro" id="IPR022742">
    <property type="entry name" value="Hydrolase_4"/>
</dbReference>
<reference evidence="2 3" key="1">
    <citation type="submission" date="2022-06" db="EMBL/GenBank/DDBJ databases">
        <title>Genomic Encyclopedia of Archaeal and Bacterial Type Strains, Phase II (KMG-II): from individual species to whole genera.</title>
        <authorList>
            <person name="Goeker M."/>
        </authorList>
    </citation>
    <scope>NUCLEOTIDE SEQUENCE [LARGE SCALE GENOMIC DNA]</scope>
    <source>
        <strain evidence="2 3">DSM 44255</strain>
    </source>
</reference>
<dbReference type="Gene3D" id="3.40.50.1820">
    <property type="entry name" value="alpha/beta hydrolase"/>
    <property type="match status" value="1"/>
</dbReference>
<evidence type="ECO:0000313" key="3">
    <source>
        <dbReference type="Proteomes" id="UP001205185"/>
    </source>
</evidence>
<proteinExistence type="predicted"/>
<evidence type="ECO:0000313" key="2">
    <source>
        <dbReference type="EMBL" id="MCP2270017.1"/>
    </source>
</evidence>
<name>A0ABT1IBL3_9PSEU</name>
<organism evidence="2 3">
    <name type="scientific">Actinokineospora diospyrosa</name>
    <dbReference type="NCBI Taxonomy" id="103728"/>
    <lineage>
        <taxon>Bacteria</taxon>
        <taxon>Bacillati</taxon>
        <taxon>Actinomycetota</taxon>
        <taxon>Actinomycetes</taxon>
        <taxon>Pseudonocardiales</taxon>
        <taxon>Pseudonocardiaceae</taxon>
        <taxon>Actinokineospora</taxon>
    </lineage>
</organism>
<dbReference type="GO" id="GO:0016787">
    <property type="term" value="F:hydrolase activity"/>
    <property type="evidence" value="ECO:0007669"/>
    <property type="project" value="UniProtKB-KW"/>
</dbReference>
<dbReference type="InterPro" id="IPR029058">
    <property type="entry name" value="AB_hydrolase_fold"/>
</dbReference>
<keyword evidence="3" id="KW-1185">Reference proteome</keyword>
<dbReference type="EMBL" id="JAMTCO010000006">
    <property type="protein sequence ID" value="MCP2270017.1"/>
    <property type="molecule type" value="Genomic_DNA"/>
</dbReference>
<dbReference type="Proteomes" id="UP001205185">
    <property type="component" value="Unassembled WGS sequence"/>
</dbReference>
<accession>A0ABT1IBL3</accession>
<dbReference type="RefSeq" id="WP_253887005.1">
    <property type="nucleotide sequence ID" value="NZ_BAAAVB010000013.1"/>
</dbReference>
<dbReference type="Pfam" id="PF12146">
    <property type="entry name" value="Hydrolase_4"/>
    <property type="match status" value="1"/>
</dbReference>
<dbReference type="SUPFAM" id="SSF53474">
    <property type="entry name" value="alpha/beta-Hydrolases"/>
    <property type="match status" value="1"/>
</dbReference>
<protein>
    <submittedName>
        <fullName evidence="2">Lysophospholipase, alpha-beta hydrolase superfamily</fullName>
    </submittedName>
</protein>
<keyword evidence="2" id="KW-0378">Hydrolase</keyword>
<sequence length="249" mass="26254">MSRHTDFPGPEGARTRGTVVVVPGRGETRASYARLGARLAAEAYRVRVIDGPQVGTDDVESSVDRFAAELSDALPELVRPLVLLGADTGAAVVEALLERQDTTAPWWPEAAVLAGLPGPGTAATGTWDEELDVRTTCPVHREVLTADSGVERGALAVALPDALTDLTAGAAVEVPRLVLVGDEDPLADRAGLTSAVKAWPRARLSVVRGAHHDVLNDRQHRSVAAEVVSFLEVLGNELVPVISVESSTW</sequence>
<gene>
    <name evidence="2" type="ORF">LV75_002518</name>
</gene>
<evidence type="ECO:0000259" key="1">
    <source>
        <dbReference type="Pfam" id="PF12146"/>
    </source>
</evidence>
<comment type="caution">
    <text evidence="2">The sequence shown here is derived from an EMBL/GenBank/DDBJ whole genome shotgun (WGS) entry which is preliminary data.</text>
</comment>
<feature type="domain" description="Serine aminopeptidase S33" evidence="1">
    <location>
        <begin position="14"/>
        <end position="219"/>
    </location>
</feature>